<feature type="domain" description="GPI inositol-deacylase PGAP1-like alpha/beta" evidence="1">
    <location>
        <begin position="218"/>
        <end position="272"/>
    </location>
</feature>
<evidence type="ECO:0000313" key="3">
    <source>
        <dbReference type="Proteomes" id="UP000035721"/>
    </source>
</evidence>
<dbReference type="Gene3D" id="3.40.50.1820">
    <property type="entry name" value="alpha/beta hydrolase"/>
    <property type="match status" value="1"/>
</dbReference>
<protein>
    <submittedName>
        <fullName evidence="2">PGAP1 family protein</fullName>
    </submittedName>
</protein>
<keyword evidence="3" id="KW-1185">Reference proteome</keyword>
<reference evidence="2 3" key="1">
    <citation type="journal article" date="2013" name="ISME J.">
        <title>A metabolic model for members of the genus Tetrasphaera involved in enhanced biological phosphorus removal.</title>
        <authorList>
            <person name="Kristiansen R."/>
            <person name="Nguyen H.T.T."/>
            <person name="Saunders A.M."/>
            <person name="Nielsen J.L."/>
            <person name="Wimmer R."/>
            <person name="Le V.Q."/>
            <person name="McIlroy S.J."/>
            <person name="Petrovski S."/>
            <person name="Seviour R.J."/>
            <person name="Calteau A."/>
            <person name="Nielsen K.L."/>
            <person name="Nielsen P.H."/>
        </authorList>
    </citation>
    <scope>NUCLEOTIDE SEQUENCE [LARGE SCALE GENOMIC DNA]</scope>
    <source>
        <strain evidence="2 3">T1-X7</strain>
    </source>
</reference>
<organism evidence="2 3">
    <name type="scientific">Nostocoides japonicum T1-X7</name>
    <dbReference type="NCBI Taxonomy" id="1194083"/>
    <lineage>
        <taxon>Bacteria</taxon>
        <taxon>Bacillati</taxon>
        <taxon>Actinomycetota</taxon>
        <taxon>Actinomycetes</taxon>
        <taxon>Micrococcales</taxon>
        <taxon>Intrasporangiaceae</taxon>
        <taxon>Nostocoides</taxon>
    </lineage>
</organism>
<evidence type="ECO:0000313" key="2">
    <source>
        <dbReference type="EMBL" id="CCH77868.1"/>
    </source>
</evidence>
<name>A0A077LVA5_9MICO</name>
<dbReference type="EMBL" id="CAJB01000148">
    <property type="protein sequence ID" value="CCH77868.1"/>
    <property type="molecule type" value="Genomic_DNA"/>
</dbReference>
<dbReference type="PANTHER" id="PTHR37946">
    <property type="entry name" value="SLL1969 PROTEIN"/>
    <property type="match status" value="1"/>
</dbReference>
<proteinExistence type="predicted"/>
<dbReference type="SUPFAM" id="SSF53474">
    <property type="entry name" value="alpha/beta-Hydrolases"/>
    <property type="match status" value="1"/>
</dbReference>
<dbReference type="PANTHER" id="PTHR37946:SF1">
    <property type="entry name" value="SLL1969 PROTEIN"/>
    <property type="match status" value="1"/>
</dbReference>
<dbReference type="GO" id="GO:0016788">
    <property type="term" value="F:hydrolase activity, acting on ester bonds"/>
    <property type="evidence" value="ECO:0007669"/>
    <property type="project" value="InterPro"/>
</dbReference>
<dbReference type="STRING" id="1194083.BN12_2310003"/>
<accession>A0A077LVA5</accession>
<gene>
    <name evidence="2" type="ORF">BN12_2310003</name>
</gene>
<dbReference type="InterPro" id="IPR012908">
    <property type="entry name" value="PGAP1-ab_dom-like"/>
</dbReference>
<dbReference type="AlphaFoldDB" id="A0A077LVA5"/>
<comment type="caution">
    <text evidence="2">The sequence shown here is derived from an EMBL/GenBank/DDBJ whole genome shotgun (WGS) entry which is preliminary data.</text>
</comment>
<sequence>MTGSTTPSARTADTVAVVLDLADEVVVRCVRDVHAAVLRTTVSALPRALPGVPLVAGAHRVVSGAVYASVSQALRAGGRAARHASRNGVGAPVEQTPRSRRLRSVLNAGAGDRLAERHDRYALSMTVRSRGGDVRLASESLGAAYPEATDELVVFVHGLGESDESWLRRHTGRGSTYAEEVLDAGVATPVILRYNTGRHVSDSGADLSAVLGRLVETWPQPVRRIHLVGHSMGGLVIRSAAAQATTQRSPWVGLVATLVSLGTPHRGAPLEQAVHLASNALHVAGPSRPFAELLDQRSAGIVDLRHGHTSASDWRGRDLARQWGAGVAPLAPLPHVDHHVVVAAALPGPDTPLSRWIGDLVVPVGSASGVTAGRALVPTATVHQVRGTHPALLNHPEVAVLLRSWLR</sequence>
<dbReference type="InterPro" id="IPR029058">
    <property type="entry name" value="AB_hydrolase_fold"/>
</dbReference>
<dbReference type="OrthoDB" id="556502at2"/>
<dbReference type="Proteomes" id="UP000035721">
    <property type="component" value="Unassembled WGS sequence"/>
</dbReference>
<dbReference type="Pfam" id="PF07819">
    <property type="entry name" value="PGAP1"/>
    <property type="match status" value="1"/>
</dbReference>
<evidence type="ECO:0000259" key="1">
    <source>
        <dbReference type="Pfam" id="PF07819"/>
    </source>
</evidence>
<dbReference type="RefSeq" id="WP_048554781.1">
    <property type="nucleotide sequence ID" value="NZ_HF570958.1"/>
</dbReference>